<evidence type="ECO:0000313" key="1">
    <source>
        <dbReference type="EMBL" id="KAI0043517.1"/>
    </source>
</evidence>
<name>A0ACB8RHZ4_9AGAM</name>
<keyword evidence="2" id="KW-1185">Reference proteome</keyword>
<accession>A0ACB8RHZ4</accession>
<proteinExistence type="predicted"/>
<dbReference type="EMBL" id="MU276015">
    <property type="protein sequence ID" value="KAI0043517.1"/>
    <property type="molecule type" value="Genomic_DNA"/>
</dbReference>
<reference evidence="1" key="2">
    <citation type="journal article" date="2022" name="New Phytol.">
        <title>Evolutionary transition to the ectomycorrhizal habit in the genomes of a hyperdiverse lineage of mushroom-forming fungi.</title>
        <authorList>
            <person name="Looney B."/>
            <person name="Miyauchi S."/>
            <person name="Morin E."/>
            <person name="Drula E."/>
            <person name="Courty P.E."/>
            <person name="Kohler A."/>
            <person name="Kuo A."/>
            <person name="LaButti K."/>
            <person name="Pangilinan J."/>
            <person name="Lipzen A."/>
            <person name="Riley R."/>
            <person name="Andreopoulos W."/>
            <person name="He G."/>
            <person name="Johnson J."/>
            <person name="Nolan M."/>
            <person name="Tritt A."/>
            <person name="Barry K.W."/>
            <person name="Grigoriev I.V."/>
            <person name="Nagy L.G."/>
            <person name="Hibbett D."/>
            <person name="Henrissat B."/>
            <person name="Matheny P.B."/>
            <person name="Labbe J."/>
            <person name="Martin F.M."/>
        </authorList>
    </citation>
    <scope>NUCLEOTIDE SEQUENCE</scope>
    <source>
        <strain evidence="1">FP105234-sp</strain>
    </source>
</reference>
<comment type="caution">
    <text evidence="1">The sequence shown here is derived from an EMBL/GenBank/DDBJ whole genome shotgun (WGS) entry which is preliminary data.</text>
</comment>
<reference evidence="1" key="1">
    <citation type="submission" date="2021-02" db="EMBL/GenBank/DDBJ databases">
        <authorList>
            <consortium name="DOE Joint Genome Institute"/>
            <person name="Ahrendt S."/>
            <person name="Looney B.P."/>
            <person name="Miyauchi S."/>
            <person name="Morin E."/>
            <person name="Drula E."/>
            <person name="Courty P.E."/>
            <person name="Chicoki N."/>
            <person name="Fauchery L."/>
            <person name="Kohler A."/>
            <person name="Kuo A."/>
            <person name="Labutti K."/>
            <person name="Pangilinan J."/>
            <person name="Lipzen A."/>
            <person name="Riley R."/>
            <person name="Andreopoulos W."/>
            <person name="He G."/>
            <person name="Johnson J."/>
            <person name="Barry K.W."/>
            <person name="Grigoriev I.V."/>
            <person name="Nagy L."/>
            <person name="Hibbett D."/>
            <person name="Henrissat B."/>
            <person name="Matheny P.B."/>
            <person name="Labbe J."/>
            <person name="Martin F."/>
        </authorList>
    </citation>
    <scope>NUCLEOTIDE SEQUENCE</scope>
    <source>
        <strain evidence="1">FP105234-sp</strain>
    </source>
</reference>
<sequence length="221" mass="23989">MCVVLRPWSLTALNKLRERISIFRGDFKDTASGCVIPSYGLNALEGTARKAAVDQALLDYAYIFPGSAPGGLSGAKMRNRPYMHPSGISVLQRTLFSGGDTSFSALHPESFPTYIDPAGVRRRQVTPMMVALAFTSIYAGLREYATGEKKDISFTANAYTDVYLGHIVSLEHTKQTRIDAYNSMMATIYSRAQGTGQPTVTIPTASSIAAIDFAGMEDIII</sequence>
<organism evidence="1 2">
    <name type="scientific">Auriscalpium vulgare</name>
    <dbReference type="NCBI Taxonomy" id="40419"/>
    <lineage>
        <taxon>Eukaryota</taxon>
        <taxon>Fungi</taxon>
        <taxon>Dikarya</taxon>
        <taxon>Basidiomycota</taxon>
        <taxon>Agaricomycotina</taxon>
        <taxon>Agaricomycetes</taxon>
        <taxon>Russulales</taxon>
        <taxon>Auriscalpiaceae</taxon>
        <taxon>Auriscalpium</taxon>
    </lineage>
</organism>
<gene>
    <name evidence="1" type="ORF">FA95DRAFT_1575068</name>
</gene>
<dbReference type="Proteomes" id="UP000814033">
    <property type="component" value="Unassembled WGS sequence"/>
</dbReference>
<protein>
    <submittedName>
        <fullName evidence="1">Uncharacterized protein</fullName>
    </submittedName>
</protein>
<evidence type="ECO:0000313" key="2">
    <source>
        <dbReference type="Proteomes" id="UP000814033"/>
    </source>
</evidence>